<proteinExistence type="predicted"/>
<reference evidence="2" key="2">
    <citation type="journal article" date="2023" name="IMA Fungus">
        <title>Comparative genomic study of the Penicillium genus elucidates a diverse pangenome and 15 lateral gene transfer events.</title>
        <authorList>
            <person name="Petersen C."/>
            <person name="Sorensen T."/>
            <person name="Nielsen M.R."/>
            <person name="Sondergaard T.E."/>
            <person name="Sorensen J.L."/>
            <person name="Fitzpatrick D.A."/>
            <person name="Frisvad J.C."/>
            <person name="Nielsen K.L."/>
        </authorList>
    </citation>
    <scope>NUCLEOTIDE SEQUENCE</scope>
    <source>
        <strain evidence="2">IBT 35675</strain>
    </source>
</reference>
<evidence type="ECO:0000313" key="3">
    <source>
        <dbReference type="Proteomes" id="UP001148299"/>
    </source>
</evidence>
<dbReference type="AlphaFoldDB" id="A0A9W9RVZ0"/>
<dbReference type="EMBL" id="JAPZBR010000001">
    <property type="protein sequence ID" value="KAJ5366329.1"/>
    <property type="molecule type" value="Genomic_DNA"/>
</dbReference>
<gene>
    <name evidence="2" type="ORF">N7541_000270</name>
</gene>
<comment type="caution">
    <text evidence="2">The sequence shown here is derived from an EMBL/GenBank/DDBJ whole genome shotgun (WGS) entry which is preliminary data.</text>
</comment>
<dbReference type="PANTHER" id="PTHR21310">
    <property type="entry name" value="AMINOGLYCOSIDE PHOSPHOTRANSFERASE-RELATED-RELATED"/>
    <property type="match status" value="1"/>
</dbReference>
<dbReference type="SUPFAM" id="SSF56112">
    <property type="entry name" value="Protein kinase-like (PK-like)"/>
    <property type="match status" value="1"/>
</dbReference>
<accession>A0A9W9RVZ0</accession>
<feature type="region of interest" description="Disordered" evidence="1">
    <location>
        <begin position="521"/>
        <end position="549"/>
    </location>
</feature>
<dbReference type="PANTHER" id="PTHR21310:SF37">
    <property type="entry name" value="AMINOGLYCOSIDE PHOSPHOTRANSFERASE DOMAIN-CONTAINING PROTEIN"/>
    <property type="match status" value="1"/>
</dbReference>
<evidence type="ECO:0000256" key="1">
    <source>
        <dbReference type="SAM" id="MobiDB-lite"/>
    </source>
</evidence>
<organism evidence="2 3">
    <name type="scientific">Penicillium brevicompactum</name>
    <dbReference type="NCBI Taxonomy" id="5074"/>
    <lineage>
        <taxon>Eukaryota</taxon>
        <taxon>Fungi</taxon>
        <taxon>Dikarya</taxon>
        <taxon>Ascomycota</taxon>
        <taxon>Pezizomycotina</taxon>
        <taxon>Eurotiomycetes</taxon>
        <taxon>Eurotiomycetidae</taxon>
        <taxon>Eurotiales</taxon>
        <taxon>Aspergillaceae</taxon>
        <taxon>Penicillium</taxon>
    </lineage>
</organism>
<dbReference type="InterPro" id="IPR011009">
    <property type="entry name" value="Kinase-like_dom_sf"/>
</dbReference>
<dbReference type="Proteomes" id="UP001148299">
    <property type="component" value="Unassembled WGS sequence"/>
</dbReference>
<keyword evidence="3" id="KW-1185">Reference proteome</keyword>
<reference evidence="2" key="1">
    <citation type="submission" date="2022-12" db="EMBL/GenBank/DDBJ databases">
        <authorList>
            <person name="Petersen C."/>
        </authorList>
    </citation>
    <scope>NUCLEOTIDE SEQUENCE</scope>
    <source>
        <strain evidence="2">IBT 35675</strain>
    </source>
</reference>
<evidence type="ECO:0008006" key="4">
    <source>
        <dbReference type="Google" id="ProtNLM"/>
    </source>
</evidence>
<feature type="compositionally biased region" description="Basic and acidic residues" evidence="1">
    <location>
        <begin position="535"/>
        <end position="549"/>
    </location>
</feature>
<dbReference type="InterPro" id="IPR051678">
    <property type="entry name" value="AGP_Transferase"/>
</dbReference>
<evidence type="ECO:0000313" key="2">
    <source>
        <dbReference type="EMBL" id="KAJ5366329.1"/>
    </source>
</evidence>
<name>A0A9W9RVZ0_PENBR</name>
<sequence>MDPWMDHDEIAAEISFGMTEKWPQLFFDHPLYLKVGQFLLGIYEPLEMTDFSSFETGAFNTTLRLTFIDDSTAIIRFPMPGGIMFPEEKTRNEVSVMQFISEKTSNRIPILVPRVARWGSREDCPAKLAPFIAMDGINHKDSVAQLLEWPLSARRPNLADIGCYLINPKLDRPRQAVIFREPANIVLSLSTLTFDRIGSPELDQSDNSTPEWKICRRPLTLSMNQLVSVGCLPRSKLPSLDTTYDTASSYFEMLAELHISHLINQRNDAIDSEEDCRRKFVARFLFRKMVQDQKLREKWISHENGPFPLWCDDLRPQNMLINEAEEVTGVIDWEFTYTAPVEFTHAPPWWLLLKKPEYWPGGLDHYCQIYEKTLPAFLDAMIERENEAIQNGHLEESQRLSGPMQKSWDSGDFWIMYAARNTWAFDVIYWKKIDQRFFGPSESLEEAWKERLDLLEPEERKKIDGYVSQKLEEMRTRELVWDPDQYTLEFMETMENMERIEAKTADTTETADTEKAWLAEITERKKPIQTTETAETEKTAGTKEISEAT</sequence>
<protein>
    <recommendedName>
        <fullName evidence="4">Aminoglycoside phosphotransferase domain-containing protein</fullName>
    </recommendedName>
</protein>